<feature type="transmembrane region" description="Helical" evidence="1">
    <location>
        <begin position="163"/>
        <end position="181"/>
    </location>
</feature>
<protein>
    <submittedName>
        <fullName evidence="2">Uncharacterized protein</fullName>
    </submittedName>
</protein>
<feature type="transmembrane region" description="Helical" evidence="1">
    <location>
        <begin position="244"/>
        <end position="264"/>
    </location>
</feature>
<keyword evidence="3" id="KW-1185">Reference proteome</keyword>
<keyword evidence="1" id="KW-0812">Transmembrane</keyword>
<keyword evidence="1" id="KW-0472">Membrane</keyword>
<accession>A0A9N8F383</accession>
<proteinExistence type="predicted"/>
<gene>
    <name evidence="2" type="ORF">SEMRO_2573_G331670.1</name>
</gene>
<dbReference type="Proteomes" id="UP001153069">
    <property type="component" value="Unassembled WGS sequence"/>
</dbReference>
<feature type="transmembrane region" description="Helical" evidence="1">
    <location>
        <begin position="314"/>
        <end position="331"/>
    </location>
</feature>
<evidence type="ECO:0000313" key="3">
    <source>
        <dbReference type="Proteomes" id="UP001153069"/>
    </source>
</evidence>
<evidence type="ECO:0000313" key="2">
    <source>
        <dbReference type="EMBL" id="CAB9529655.1"/>
    </source>
</evidence>
<organism evidence="2 3">
    <name type="scientific">Seminavis robusta</name>
    <dbReference type="NCBI Taxonomy" id="568900"/>
    <lineage>
        <taxon>Eukaryota</taxon>
        <taxon>Sar</taxon>
        <taxon>Stramenopiles</taxon>
        <taxon>Ochrophyta</taxon>
        <taxon>Bacillariophyta</taxon>
        <taxon>Bacillariophyceae</taxon>
        <taxon>Bacillariophycidae</taxon>
        <taxon>Naviculales</taxon>
        <taxon>Naviculaceae</taxon>
        <taxon>Seminavis</taxon>
    </lineage>
</organism>
<sequence length="345" mass="39044">MVKETTGLSRWKEQLFTKDDPLHLHKTLGFACLLSYAFRFARAGAEQDMGFATHPEWTIPTILLHLSLNLSSLEFKIPTQRITTDGGRIWPQYRLHSLVFLSRSLACLVANHWRRQQTDSDKSILHLWIVLGTMAAGDWASNSVGKHRSNSIRDLKGPVLVKYYFSLTQFLATAMTLVLGWKPRSSVHFYFCFVIQLTAFLMTLRRKHLVSHGINIVLYALLLGVGIAVAMNECRILYPDSLLTFLEIVALVGFTAALWRMGPWPNIVRPIINNKYMIWTAVYFFSGNYLRPVLDAADGDAEAFFLTKSQVKGLAWGEVGVVILFGVYKYFGSEIQISATLSTKD</sequence>
<feature type="transmembrane region" description="Helical" evidence="1">
    <location>
        <begin position="216"/>
        <end position="238"/>
    </location>
</feature>
<comment type="caution">
    <text evidence="2">The sequence shown here is derived from an EMBL/GenBank/DDBJ whole genome shotgun (WGS) entry which is preliminary data.</text>
</comment>
<reference evidence="2" key="1">
    <citation type="submission" date="2020-06" db="EMBL/GenBank/DDBJ databases">
        <authorList>
            <consortium name="Plant Systems Biology data submission"/>
        </authorList>
    </citation>
    <scope>NUCLEOTIDE SEQUENCE</scope>
    <source>
        <strain evidence="2">D6</strain>
    </source>
</reference>
<feature type="transmembrane region" description="Helical" evidence="1">
    <location>
        <begin position="187"/>
        <end position="204"/>
    </location>
</feature>
<dbReference type="EMBL" id="CAICTM010002571">
    <property type="protein sequence ID" value="CAB9529655.1"/>
    <property type="molecule type" value="Genomic_DNA"/>
</dbReference>
<keyword evidence="1" id="KW-1133">Transmembrane helix</keyword>
<feature type="transmembrane region" description="Helical" evidence="1">
    <location>
        <begin position="276"/>
        <end position="294"/>
    </location>
</feature>
<dbReference type="AlphaFoldDB" id="A0A9N8F383"/>
<evidence type="ECO:0000256" key="1">
    <source>
        <dbReference type="SAM" id="Phobius"/>
    </source>
</evidence>
<name>A0A9N8F383_9STRA</name>